<dbReference type="Proteomes" id="UP000070133">
    <property type="component" value="Unassembled WGS sequence"/>
</dbReference>
<evidence type="ECO:0000313" key="4">
    <source>
        <dbReference type="Proteomes" id="UP000070133"/>
    </source>
</evidence>
<dbReference type="PANTHER" id="PTHR23028:SF134">
    <property type="entry name" value="PUTATIVE (AFU_ORTHOLOGUE AFUA_4G08520)-RELATED"/>
    <property type="match status" value="1"/>
</dbReference>
<evidence type="ECO:0000256" key="1">
    <source>
        <dbReference type="SAM" id="Phobius"/>
    </source>
</evidence>
<feature type="transmembrane region" description="Helical" evidence="1">
    <location>
        <begin position="364"/>
        <end position="383"/>
    </location>
</feature>
<keyword evidence="1" id="KW-0472">Membrane</keyword>
<dbReference type="AlphaFoldDB" id="A0A139H3L0"/>
<dbReference type="EMBL" id="LFZN01000156">
    <property type="protein sequence ID" value="KXS97002.1"/>
    <property type="molecule type" value="Genomic_DNA"/>
</dbReference>
<organism evidence="3 4">
    <name type="scientific">Pseudocercospora eumusae</name>
    <dbReference type="NCBI Taxonomy" id="321146"/>
    <lineage>
        <taxon>Eukaryota</taxon>
        <taxon>Fungi</taxon>
        <taxon>Dikarya</taxon>
        <taxon>Ascomycota</taxon>
        <taxon>Pezizomycotina</taxon>
        <taxon>Dothideomycetes</taxon>
        <taxon>Dothideomycetidae</taxon>
        <taxon>Mycosphaerellales</taxon>
        <taxon>Mycosphaerellaceae</taxon>
        <taxon>Pseudocercospora</taxon>
    </lineage>
</organism>
<keyword evidence="1" id="KW-0812">Transmembrane</keyword>
<evidence type="ECO:0000313" key="3">
    <source>
        <dbReference type="EMBL" id="KXS97002.1"/>
    </source>
</evidence>
<keyword evidence="1" id="KW-1133">Transmembrane helix</keyword>
<keyword evidence="4" id="KW-1185">Reference proteome</keyword>
<protein>
    <recommendedName>
        <fullName evidence="2">Acyltransferase 3 domain-containing protein</fullName>
    </recommendedName>
</protein>
<feature type="transmembrane region" description="Helical" evidence="1">
    <location>
        <begin position="231"/>
        <end position="253"/>
    </location>
</feature>
<feature type="transmembrane region" description="Helical" evidence="1">
    <location>
        <begin position="80"/>
        <end position="102"/>
    </location>
</feature>
<feature type="transmembrane region" description="Helical" evidence="1">
    <location>
        <begin position="38"/>
        <end position="60"/>
    </location>
</feature>
<evidence type="ECO:0000259" key="2">
    <source>
        <dbReference type="Pfam" id="PF01757"/>
    </source>
</evidence>
<accession>A0A139H3L0</accession>
<proteinExistence type="predicted"/>
<feature type="transmembrane region" description="Helical" evidence="1">
    <location>
        <begin position="133"/>
        <end position="151"/>
    </location>
</feature>
<dbReference type="GO" id="GO:0016747">
    <property type="term" value="F:acyltransferase activity, transferring groups other than amino-acyl groups"/>
    <property type="evidence" value="ECO:0007669"/>
    <property type="project" value="InterPro"/>
</dbReference>
<name>A0A139H3L0_9PEZI</name>
<reference evidence="3 4" key="1">
    <citation type="submission" date="2015-07" db="EMBL/GenBank/DDBJ databases">
        <title>Comparative genomics of the Sigatoka disease complex on banana suggests a link between parallel evolutionary changes in Pseudocercospora fijiensis and Pseudocercospora eumusae and increased virulence on the banana host.</title>
        <authorList>
            <person name="Chang T.-C."/>
            <person name="Salvucci A."/>
            <person name="Crous P.W."/>
            <person name="Stergiopoulos I."/>
        </authorList>
    </citation>
    <scope>NUCLEOTIDE SEQUENCE [LARGE SCALE GENOMIC DNA]</scope>
    <source>
        <strain evidence="3 4">CBS 114824</strain>
    </source>
</reference>
<dbReference type="OrthoDB" id="2151789at2759"/>
<feature type="transmembrane region" description="Helical" evidence="1">
    <location>
        <begin position="305"/>
        <end position="330"/>
    </location>
</feature>
<feature type="domain" description="Acyltransferase 3" evidence="2">
    <location>
        <begin position="34"/>
        <end position="169"/>
    </location>
</feature>
<comment type="caution">
    <text evidence="3">The sequence shown here is derived from an EMBL/GenBank/DDBJ whole genome shotgun (WGS) entry which is preliminary data.</text>
</comment>
<dbReference type="InterPro" id="IPR050879">
    <property type="entry name" value="Acyltransferase_3"/>
</dbReference>
<dbReference type="PANTHER" id="PTHR23028">
    <property type="entry name" value="ACETYLTRANSFERASE"/>
    <property type="match status" value="1"/>
</dbReference>
<dbReference type="InterPro" id="IPR002656">
    <property type="entry name" value="Acyl_transf_3_dom"/>
</dbReference>
<dbReference type="Pfam" id="PF01757">
    <property type="entry name" value="Acyl_transf_3"/>
    <property type="match status" value="1"/>
</dbReference>
<sequence length="406" mass="45580">MDTHNGARNLCGSYTTCSAFDDQQTKIRRSSDTAWLDGLRGVAALLVVIQHIHPAVWSLAMCNDVSDNSTATSPGTWPVLRLLFTGGSLAVELFFVISGFVVPRRLISLIQEGRQDDFVEALNSAVIRRPCRLLIPAMLSTLVLLTFFHMTGIDPNWWVHAKYLVWLSLFGFSPSTSYEPSGECTQYAAFFAGMLTCELDLIRTSSEKAQVRLPWSRISHYLAQRRFLRGLVMHTVLALGLIFASTPMAFLLVRHSPRSILGEMAWHPISYFWGAWLTILGIKEIRWAKAIFETTIVQYLGRHSFALYLTHTLVTSTLTRVLLILTNHAFMHGEDAGWPFSAVTLGAWIKYLSLDMGPKGYEPAVLFVLAASLAVIVPLAQIGTRIFDQPSVRIANWMWAKFKQLR</sequence>
<gene>
    <name evidence="3" type="ORF">AC578_1885</name>
</gene>